<protein>
    <recommendedName>
        <fullName evidence="3">C2H2-type domain-containing protein</fullName>
    </recommendedName>
</protein>
<feature type="compositionally biased region" description="Acidic residues" evidence="2">
    <location>
        <begin position="228"/>
        <end position="243"/>
    </location>
</feature>
<keyword evidence="5" id="KW-1185">Reference proteome</keyword>
<feature type="domain" description="C2H2-type" evidence="3">
    <location>
        <begin position="290"/>
        <end position="313"/>
    </location>
</feature>
<evidence type="ECO:0000256" key="1">
    <source>
        <dbReference type="PROSITE-ProRule" id="PRU00042"/>
    </source>
</evidence>
<feature type="compositionally biased region" description="Polar residues" evidence="2">
    <location>
        <begin position="90"/>
        <end position="102"/>
    </location>
</feature>
<evidence type="ECO:0000259" key="3">
    <source>
        <dbReference type="PROSITE" id="PS50157"/>
    </source>
</evidence>
<feature type="region of interest" description="Disordered" evidence="2">
    <location>
        <begin position="387"/>
        <end position="440"/>
    </location>
</feature>
<dbReference type="EMBL" id="BTCM01000008">
    <property type="protein sequence ID" value="GMK59517.1"/>
    <property type="molecule type" value="Genomic_DNA"/>
</dbReference>
<evidence type="ECO:0000313" key="5">
    <source>
        <dbReference type="Proteomes" id="UP001222932"/>
    </source>
</evidence>
<dbReference type="PROSITE" id="PS00028">
    <property type="entry name" value="ZINC_FINGER_C2H2_1"/>
    <property type="match status" value="1"/>
</dbReference>
<feature type="region of interest" description="Disordered" evidence="2">
    <location>
        <begin position="173"/>
        <end position="259"/>
    </location>
</feature>
<evidence type="ECO:0000313" key="4">
    <source>
        <dbReference type="EMBL" id="GMK59517.1"/>
    </source>
</evidence>
<name>A0AAD3U019_9TREE</name>
<dbReference type="PROSITE" id="PS50157">
    <property type="entry name" value="ZINC_FINGER_C2H2_2"/>
    <property type="match status" value="1"/>
</dbReference>
<feature type="compositionally biased region" description="Polar residues" evidence="2">
    <location>
        <begin position="413"/>
        <end position="422"/>
    </location>
</feature>
<reference evidence="4" key="1">
    <citation type="journal article" date="2023" name="BMC Genomics">
        <title>Chromosome-level genome assemblies of Cutaneotrichosporon spp. (Trichosporonales, Basidiomycota) reveal imbalanced evolution between nucleotide sequences and chromosome synteny.</title>
        <authorList>
            <person name="Kobayashi Y."/>
            <person name="Kayamori A."/>
            <person name="Aoki K."/>
            <person name="Shiwa Y."/>
            <person name="Matsutani M."/>
            <person name="Fujita N."/>
            <person name="Sugita T."/>
            <person name="Iwasaki W."/>
            <person name="Tanaka N."/>
            <person name="Takashima M."/>
        </authorList>
    </citation>
    <scope>NUCLEOTIDE SEQUENCE</scope>
    <source>
        <strain evidence="4">HIS016</strain>
    </source>
</reference>
<feature type="region of interest" description="Disordered" evidence="2">
    <location>
        <begin position="519"/>
        <end position="572"/>
    </location>
</feature>
<reference evidence="4" key="2">
    <citation type="submission" date="2023-06" db="EMBL/GenBank/DDBJ databases">
        <authorList>
            <person name="Kobayashi Y."/>
            <person name="Kayamori A."/>
            <person name="Aoki K."/>
            <person name="Shiwa Y."/>
            <person name="Fujita N."/>
            <person name="Sugita T."/>
            <person name="Iwasaki W."/>
            <person name="Tanaka N."/>
            <person name="Takashima M."/>
        </authorList>
    </citation>
    <scope>NUCLEOTIDE SEQUENCE</scope>
    <source>
        <strain evidence="4">HIS016</strain>
    </source>
</reference>
<dbReference type="GO" id="GO:0008270">
    <property type="term" value="F:zinc ion binding"/>
    <property type="evidence" value="ECO:0007669"/>
    <property type="project" value="UniProtKB-KW"/>
</dbReference>
<dbReference type="Proteomes" id="UP001222932">
    <property type="component" value="Unassembled WGS sequence"/>
</dbReference>
<feature type="compositionally biased region" description="Basic and acidic residues" evidence="2">
    <location>
        <begin position="544"/>
        <end position="563"/>
    </location>
</feature>
<feature type="region of interest" description="Disordered" evidence="2">
    <location>
        <begin position="66"/>
        <end position="151"/>
    </location>
</feature>
<keyword evidence="1" id="KW-0479">Metal-binding</keyword>
<dbReference type="InterPro" id="IPR013087">
    <property type="entry name" value="Znf_C2H2_type"/>
</dbReference>
<keyword evidence="1" id="KW-0862">Zinc</keyword>
<organism evidence="4 5">
    <name type="scientific">Cutaneotrichosporon spelunceum</name>
    <dbReference type="NCBI Taxonomy" id="1672016"/>
    <lineage>
        <taxon>Eukaryota</taxon>
        <taxon>Fungi</taxon>
        <taxon>Dikarya</taxon>
        <taxon>Basidiomycota</taxon>
        <taxon>Agaricomycotina</taxon>
        <taxon>Tremellomycetes</taxon>
        <taxon>Trichosporonales</taxon>
        <taxon>Trichosporonaceae</taxon>
        <taxon>Cutaneotrichosporon</taxon>
    </lineage>
</organism>
<evidence type="ECO:0000256" key="2">
    <source>
        <dbReference type="SAM" id="MobiDB-lite"/>
    </source>
</evidence>
<proteinExistence type="predicted"/>
<gene>
    <name evidence="4" type="ORF">CspeluHIS016_0801230</name>
</gene>
<keyword evidence="1" id="KW-0863">Zinc-finger</keyword>
<accession>A0AAD3U019</accession>
<dbReference type="AlphaFoldDB" id="A0AAD3U019"/>
<comment type="caution">
    <text evidence="4">The sequence shown here is derived from an EMBL/GenBank/DDBJ whole genome shotgun (WGS) entry which is preliminary data.</text>
</comment>
<sequence length="572" mass="59929">MSPVAIKDAFSQWRSPEANTVDLPGIMSPPPSTADVMHPSFLPACQVGKDGGEMHSHAVDLLALAGGPSSSSSSSRSVTTTPLLGADATSVPNPSYLSSTRPPNAHGHSGPSSAAVHPPKARRMSSSTHGVLGRGKLGLTGDPNLGKDVRPTLSTSMTNVTAIPVRRPSNAAVTGLPTMFDFGKTDGRRPTPARSSSNRQAPGAASLPARGVAGGARPLNPPPVVQNDDMELDMAFDGDDDEDERSRSRSGSAELDMDMDEPGVAKLDWDKLALGTGSGGIKGRRKGMVFKCETCAKEYRHPSCLIKHRWEHSPHWREPTQISMSKHQQVQMLEAAAILSHINPESGRSLPGDKSLWPAALSPEPNHAILRSAKSAARDLPPVGLPGSYASPLSPRSFRDLSNIPATKDRKSSPASDSTSSMGHDAPNSLGLDNGLARPMGISIHGRRTSVSSAGGPTTPISIGSLPDVGGLHFHVGSTPTTGASPLPNRAMSINARMRMPGGGMFGASGNNGLFGSSSSRGASFRLPDSDIRGGSSGSAEEDERGRRQSSSEEAEERRRDEESFAVGEMEL</sequence>